<dbReference type="Pfam" id="PF03572">
    <property type="entry name" value="Peptidase_S41"/>
    <property type="match status" value="1"/>
</dbReference>
<proteinExistence type="predicted"/>
<comment type="caution">
    <text evidence="4">The sequence shown here is derived from an EMBL/GenBank/DDBJ whole genome shotgun (WGS) entry which is preliminary data.</text>
</comment>
<reference evidence="4" key="1">
    <citation type="submission" date="2023-07" db="EMBL/GenBank/DDBJ databases">
        <authorList>
            <person name="Kim M.K."/>
        </authorList>
    </citation>
    <scope>NUCLEOTIDE SEQUENCE</scope>
    <source>
        <strain evidence="4">ASUV-10-1</strain>
    </source>
</reference>
<dbReference type="SUPFAM" id="SSF52096">
    <property type="entry name" value="ClpP/crotonase"/>
    <property type="match status" value="1"/>
</dbReference>
<dbReference type="Proteomes" id="UP001176429">
    <property type="component" value="Unassembled WGS sequence"/>
</dbReference>
<feature type="signal peptide" evidence="2">
    <location>
        <begin position="1"/>
        <end position="24"/>
    </location>
</feature>
<sequence>MRPMSRLKIITTLLLLAVAPTAFAQTCDCPKNLTHLQQQVETNQASYQHQVVEMNRTAAYTQFKNHLNQQAARAQTPQQCLGLIAVYLGFFRDEHAFLAYAPQYAPPPNPKARPRRPAPPQPHDGRWYFQDGSFSVTVMPAPTLHGERVAVMHHDDTRKWPKGQVKIEFFEDEHHTPKCIYWRQNRVPQVHEVTFTDSTMKIGRRLTFYRRKPSTPPPGSLALPPALAVTYPSATTSYLRIPSFDLTYTAKIDSALKKNAAGIAARPYLILDVRGNGGGGFDAFKPLLPLLLDKPVMAQPYYGSVWVSPDNLAYYDRTKYDYAPTRQDSTTELAYVASLRPHLGRFSPVEKLPDTIALAAGFPHRVGLLFDRYSASSTEGLLLTCRQSAKVRTFGEPSAGAVSYGDWRPIELPGLHIWLALTTKKMVFETATDFESIGIAPDVDLTAHDEREWLHLVRQELERD</sequence>
<feature type="region of interest" description="Disordered" evidence="1">
    <location>
        <begin position="105"/>
        <end position="124"/>
    </location>
</feature>
<accession>A0ABT9BB26</accession>
<evidence type="ECO:0000313" key="5">
    <source>
        <dbReference type="Proteomes" id="UP001176429"/>
    </source>
</evidence>
<name>A0ABT9BB26_9BACT</name>
<dbReference type="InterPro" id="IPR005151">
    <property type="entry name" value="Tail-specific_protease"/>
</dbReference>
<dbReference type="EMBL" id="JAUQSY010000003">
    <property type="protein sequence ID" value="MDO7874227.1"/>
    <property type="molecule type" value="Genomic_DNA"/>
</dbReference>
<dbReference type="PANTHER" id="PTHR32060">
    <property type="entry name" value="TAIL-SPECIFIC PROTEASE"/>
    <property type="match status" value="1"/>
</dbReference>
<protein>
    <submittedName>
        <fullName evidence="4">S41 family peptidase</fullName>
    </submittedName>
</protein>
<evidence type="ECO:0000256" key="2">
    <source>
        <dbReference type="SAM" id="SignalP"/>
    </source>
</evidence>
<feature type="domain" description="Tail specific protease" evidence="3">
    <location>
        <begin position="237"/>
        <end position="444"/>
    </location>
</feature>
<evidence type="ECO:0000259" key="3">
    <source>
        <dbReference type="Pfam" id="PF03572"/>
    </source>
</evidence>
<evidence type="ECO:0000313" key="4">
    <source>
        <dbReference type="EMBL" id="MDO7874227.1"/>
    </source>
</evidence>
<keyword evidence="2" id="KW-0732">Signal</keyword>
<gene>
    <name evidence="4" type="ORF">Q5H93_05740</name>
</gene>
<keyword evidence="5" id="KW-1185">Reference proteome</keyword>
<dbReference type="InterPro" id="IPR029045">
    <property type="entry name" value="ClpP/crotonase-like_dom_sf"/>
</dbReference>
<feature type="compositionally biased region" description="Pro residues" evidence="1">
    <location>
        <begin position="105"/>
        <end position="122"/>
    </location>
</feature>
<organism evidence="4 5">
    <name type="scientific">Hymenobacter aranciens</name>
    <dbReference type="NCBI Taxonomy" id="3063996"/>
    <lineage>
        <taxon>Bacteria</taxon>
        <taxon>Pseudomonadati</taxon>
        <taxon>Bacteroidota</taxon>
        <taxon>Cytophagia</taxon>
        <taxon>Cytophagales</taxon>
        <taxon>Hymenobacteraceae</taxon>
        <taxon>Hymenobacter</taxon>
    </lineage>
</organism>
<dbReference type="PANTHER" id="PTHR32060:SF30">
    <property type="entry name" value="CARBOXY-TERMINAL PROCESSING PROTEASE CTPA"/>
    <property type="match status" value="1"/>
</dbReference>
<feature type="chain" id="PRO_5046156206" evidence="2">
    <location>
        <begin position="25"/>
        <end position="464"/>
    </location>
</feature>
<evidence type="ECO:0000256" key="1">
    <source>
        <dbReference type="SAM" id="MobiDB-lite"/>
    </source>
</evidence>
<dbReference type="Gene3D" id="3.90.226.10">
    <property type="entry name" value="2-enoyl-CoA Hydratase, Chain A, domain 1"/>
    <property type="match status" value="1"/>
</dbReference>